<dbReference type="InterPro" id="IPR001841">
    <property type="entry name" value="Znf_RING"/>
</dbReference>
<keyword evidence="11" id="KW-0131">Cell cycle</keyword>
<dbReference type="PROSITE" id="PS00518">
    <property type="entry name" value="ZF_RING_1"/>
    <property type="match status" value="1"/>
</dbReference>
<feature type="domain" description="BRCT" evidence="15">
    <location>
        <begin position="284"/>
        <end position="379"/>
    </location>
</feature>
<dbReference type="SMART" id="SM00184">
    <property type="entry name" value="RING"/>
    <property type="match status" value="1"/>
</dbReference>
<evidence type="ECO:0000256" key="8">
    <source>
        <dbReference type="ARBA" id="ARBA00022833"/>
    </source>
</evidence>
<name>A0AAD5PC84_9FUNG</name>
<dbReference type="GO" id="GO:0000724">
    <property type="term" value="P:double-strand break repair via homologous recombination"/>
    <property type="evidence" value="ECO:0007669"/>
    <property type="project" value="TreeGrafter"/>
</dbReference>
<evidence type="ECO:0000313" key="17">
    <source>
        <dbReference type="Proteomes" id="UP001209540"/>
    </source>
</evidence>
<comment type="subcellular location">
    <subcellularLocation>
        <location evidence="2">Chromosome</location>
    </subcellularLocation>
    <subcellularLocation>
        <location evidence="1">Nucleus</location>
    </subcellularLocation>
</comment>
<dbReference type="SUPFAM" id="SSF57850">
    <property type="entry name" value="RING/U-box"/>
    <property type="match status" value="1"/>
</dbReference>
<dbReference type="SUPFAM" id="SSF52113">
    <property type="entry name" value="BRCT domain"/>
    <property type="match status" value="2"/>
</dbReference>
<dbReference type="GO" id="GO:0004842">
    <property type="term" value="F:ubiquitin-protein transferase activity"/>
    <property type="evidence" value="ECO:0007669"/>
    <property type="project" value="TreeGrafter"/>
</dbReference>
<dbReference type="InterPro" id="IPR031099">
    <property type="entry name" value="BRCA1-associated"/>
</dbReference>
<accession>A0AAD5PC84</accession>
<dbReference type="GO" id="GO:0005694">
    <property type="term" value="C:chromosome"/>
    <property type="evidence" value="ECO:0007669"/>
    <property type="project" value="UniProtKB-SubCell"/>
</dbReference>
<organism evidence="16 17">
    <name type="scientific">Phascolomyces articulosus</name>
    <dbReference type="NCBI Taxonomy" id="60185"/>
    <lineage>
        <taxon>Eukaryota</taxon>
        <taxon>Fungi</taxon>
        <taxon>Fungi incertae sedis</taxon>
        <taxon>Mucoromycota</taxon>
        <taxon>Mucoromycotina</taxon>
        <taxon>Mucoromycetes</taxon>
        <taxon>Mucorales</taxon>
        <taxon>Lichtheimiaceae</taxon>
        <taxon>Phascolomyces</taxon>
    </lineage>
</organism>
<evidence type="ECO:0000256" key="2">
    <source>
        <dbReference type="ARBA" id="ARBA00004286"/>
    </source>
</evidence>
<keyword evidence="5" id="KW-0677">Repeat</keyword>
<dbReference type="GO" id="GO:0008270">
    <property type="term" value="F:zinc ion binding"/>
    <property type="evidence" value="ECO:0007669"/>
    <property type="project" value="UniProtKB-KW"/>
</dbReference>
<keyword evidence="9" id="KW-0234">DNA repair</keyword>
<dbReference type="PANTHER" id="PTHR13763:SF0">
    <property type="entry name" value="BREAST CANCER TYPE 1 SUSCEPTIBILITY PROTEIN"/>
    <property type="match status" value="1"/>
</dbReference>
<dbReference type="Pfam" id="PF00097">
    <property type="entry name" value="zf-C3HC4"/>
    <property type="match status" value="1"/>
</dbReference>
<evidence type="ECO:0000256" key="1">
    <source>
        <dbReference type="ARBA" id="ARBA00004123"/>
    </source>
</evidence>
<protein>
    <recommendedName>
        <fullName evidence="12">RING-type E3 ubiquitin transferase BRCA1</fullName>
    </recommendedName>
</protein>
<evidence type="ECO:0000256" key="5">
    <source>
        <dbReference type="ARBA" id="ARBA00022737"/>
    </source>
</evidence>
<keyword evidence="17" id="KW-1185">Reference proteome</keyword>
<dbReference type="InterPro" id="IPR018957">
    <property type="entry name" value="Znf_C3HC4_RING-type"/>
</dbReference>
<feature type="domain" description="RING-type" evidence="14">
    <location>
        <begin position="32"/>
        <end position="71"/>
    </location>
</feature>
<evidence type="ECO:0000256" key="6">
    <source>
        <dbReference type="ARBA" id="ARBA00022763"/>
    </source>
</evidence>
<keyword evidence="7 13" id="KW-0863">Zinc-finger</keyword>
<dbReference type="GO" id="GO:0045944">
    <property type="term" value="P:positive regulation of transcription by RNA polymerase II"/>
    <property type="evidence" value="ECO:0007669"/>
    <property type="project" value="TreeGrafter"/>
</dbReference>
<keyword evidence="4" id="KW-0479">Metal-binding</keyword>
<evidence type="ECO:0000256" key="4">
    <source>
        <dbReference type="ARBA" id="ARBA00022723"/>
    </source>
</evidence>
<dbReference type="InterPro" id="IPR001357">
    <property type="entry name" value="BRCT_dom"/>
</dbReference>
<keyword evidence="10" id="KW-0539">Nucleus</keyword>
<proteinExistence type="predicted"/>
<evidence type="ECO:0000256" key="9">
    <source>
        <dbReference type="ARBA" id="ARBA00023204"/>
    </source>
</evidence>
<keyword evidence="8" id="KW-0862">Zinc</keyword>
<evidence type="ECO:0000259" key="15">
    <source>
        <dbReference type="PROSITE" id="PS50172"/>
    </source>
</evidence>
<sequence length="389" mass="44851">MTSHNESGSNLYNELPNTIEGILWRMRCELTCPICLQMLSDAKSTPCGHTYCKECIEHAFRSGQSVCPVCKQSVSRRALRDAKSIDLIVQNFSQLRSEYEKDIGYDLSQQVPMQHQQEWKTEPIANLSQKFPYPTKEEPTENNDEVPRTLDTDATEVTSLEIRQVNERLQQQPQQYVIMCSVKTIEEQNVFNELVKKYPNVQKTENVDEATCLVVSTKDDNKRVCSRTVKYLQAMLMGISIVNQDWMAACLEMNQMVPMDEYLILHDKYTTINAPQRIREQLTLGNKLFKDLDFYLLLSSGNQQLIHDDIKSIIELAGGRVVASPDELSSMGEIICFNKMTRKKAHDYFKKYGKNPLSFVWITHCIGIYKLVDRQNYINDAVDEDNSER</sequence>
<dbReference type="Proteomes" id="UP001209540">
    <property type="component" value="Unassembled WGS sequence"/>
</dbReference>
<dbReference type="GO" id="GO:0005634">
    <property type="term" value="C:nucleus"/>
    <property type="evidence" value="ECO:0007669"/>
    <property type="project" value="UniProtKB-SubCell"/>
</dbReference>
<dbReference type="InterPro" id="IPR013083">
    <property type="entry name" value="Znf_RING/FYVE/PHD"/>
</dbReference>
<dbReference type="InterPro" id="IPR017907">
    <property type="entry name" value="Znf_RING_CS"/>
</dbReference>
<dbReference type="PANTHER" id="PTHR13763">
    <property type="entry name" value="BREAST CANCER TYPE 1 SUSCEPTIBILITY PROTEIN BRCA1"/>
    <property type="match status" value="1"/>
</dbReference>
<dbReference type="Gene3D" id="3.40.50.10190">
    <property type="entry name" value="BRCT domain"/>
    <property type="match status" value="2"/>
</dbReference>
<keyword evidence="3" id="KW-0158">Chromosome</keyword>
<feature type="domain" description="BRCT" evidence="15">
    <location>
        <begin position="204"/>
        <end position="264"/>
    </location>
</feature>
<comment type="caution">
    <text evidence="16">The sequence shown here is derived from an EMBL/GenBank/DDBJ whole genome shotgun (WGS) entry which is preliminary data.</text>
</comment>
<dbReference type="PROSITE" id="PS50172">
    <property type="entry name" value="BRCT"/>
    <property type="match status" value="2"/>
</dbReference>
<evidence type="ECO:0000256" key="10">
    <source>
        <dbReference type="ARBA" id="ARBA00023242"/>
    </source>
</evidence>
<evidence type="ECO:0000256" key="7">
    <source>
        <dbReference type="ARBA" id="ARBA00022771"/>
    </source>
</evidence>
<reference evidence="16" key="1">
    <citation type="journal article" date="2022" name="IScience">
        <title>Evolution of zygomycete secretomes and the origins of terrestrial fungal ecologies.</title>
        <authorList>
            <person name="Chang Y."/>
            <person name="Wang Y."/>
            <person name="Mondo S."/>
            <person name="Ahrendt S."/>
            <person name="Andreopoulos W."/>
            <person name="Barry K."/>
            <person name="Beard J."/>
            <person name="Benny G.L."/>
            <person name="Blankenship S."/>
            <person name="Bonito G."/>
            <person name="Cuomo C."/>
            <person name="Desiro A."/>
            <person name="Gervers K.A."/>
            <person name="Hundley H."/>
            <person name="Kuo A."/>
            <person name="LaButti K."/>
            <person name="Lang B.F."/>
            <person name="Lipzen A."/>
            <person name="O'Donnell K."/>
            <person name="Pangilinan J."/>
            <person name="Reynolds N."/>
            <person name="Sandor L."/>
            <person name="Smith M.E."/>
            <person name="Tsang A."/>
            <person name="Grigoriev I.V."/>
            <person name="Stajich J.E."/>
            <person name="Spatafora J.W."/>
        </authorList>
    </citation>
    <scope>NUCLEOTIDE SEQUENCE</scope>
    <source>
        <strain evidence="16">RSA 2281</strain>
    </source>
</reference>
<evidence type="ECO:0000256" key="3">
    <source>
        <dbReference type="ARBA" id="ARBA00022454"/>
    </source>
</evidence>
<evidence type="ECO:0000259" key="14">
    <source>
        <dbReference type="PROSITE" id="PS50089"/>
    </source>
</evidence>
<dbReference type="Gene3D" id="3.30.40.10">
    <property type="entry name" value="Zinc/RING finger domain, C3HC4 (zinc finger)"/>
    <property type="match status" value="1"/>
</dbReference>
<dbReference type="EMBL" id="JAIXMP010000020">
    <property type="protein sequence ID" value="KAI9257297.1"/>
    <property type="molecule type" value="Genomic_DNA"/>
</dbReference>
<evidence type="ECO:0000256" key="13">
    <source>
        <dbReference type="PROSITE-ProRule" id="PRU00175"/>
    </source>
</evidence>
<reference evidence="16" key="2">
    <citation type="submission" date="2023-02" db="EMBL/GenBank/DDBJ databases">
        <authorList>
            <consortium name="DOE Joint Genome Institute"/>
            <person name="Mondo S.J."/>
            <person name="Chang Y."/>
            <person name="Wang Y."/>
            <person name="Ahrendt S."/>
            <person name="Andreopoulos W."/>
            <person name="Barry K."/>
            <person name="Beard J."/>
            <person name="Benny G.L."/>
            <person name="Blankenship S."/>
            <person name="Bonito G."/>
            <person name="Cuomo C."/>
            <person name="Desiro A."/>
            <person name="Gervers K.A."/>
            <person name="Hundley H."/>
            <person name="Kuo A."/>
            <person name="LaButti K."/>
            <person name="Lang B.F."/>
            <person name="Lipzen A."/>
            <person name="O'Donnell K."/>
            <person name="Pangilinan J."/>
            <person name="Reynolds N."/>
            <person name="Sandor L."/>
            <person name="Smith M.W."/>
            <person name="Tsang A."/>
            <person name="Grigoriev I.V."/>
            <person name="Stajich J.E."/>
            <person name="Spatafora J.W."/>
        </authorList>
    </citation>
    <scope>NUCLEOTIDE SEQUENCE</scope>
    <source>
        <strain evidence="16">RSA 2281</strain>
    </source>
</reference>
<evidence type="ECO:0000256" key="12">
    <source>
        <dbReference type="ARBA" id="ARBA00031556"/>
    </source>
</evidence>
<keyword evidence="6" id="KW-0227">DNA damage</keyword>
<dbReference type="PROSITE" id="PS50089">
    <property type="entry name" value="ZF_RING_2"/>
    <property type="match status" value="1"/>
</dbReference>
<evidence type="ECO:0000313" key="16">
    <source>
        <dbReference type="EMBL" id="KAI9257297.1"/>
    </source>
</evidence>
<evidence type="ECO:0000256" key="11">
    <source>
        <dbReference type="ARBA" id="ARBA00023306"/>
    </source>
</evidence>
<dbReference type="AlphaFoldDB" id="A0AAD5PC84"/>
<gene>
    <name evidence="16" type="ORF">BDA99DRAFT_516075</name>
</gene>
<dbReference type="InterPro" id="IPR036420">
    <property type="entry name" value="BRCT_dom_sf"/>
</dbReference>